<dbReference type="EMBL" id="GBRH01196284">
    <property type="protein sequence ID" value="JAE01612.1"/>
    <property type="molecule type" value="Transcribed_RNA"/>
</dbReference>
<proteinExistence type="predicted"/>
<organism evidence="1">
    <name type="scientific">Arundo donax</name>
    <name type="common">Giant reed</name>
    <name type="synonym">Donax arundinaceus</name>
    <dbReference type="NCBI Taxonomy" id="35708"/>
    <lineage>
        <taxon>Eukaryota</taxon>
        <taxon>Viridiplantae</taxon>
        <taxon>Streptophyta</taxon>
        <taxon>Embryophyta</taxon>
        <taxon>Tracheophyta</taxon>
        <taxon>Spermatophyta</taxon>
        <taxon>Magnoliopsida</taxon>
        <taxon>Liliopsida</taxon>
        <taxon>Poales</taxon>
        <taxon>Poaceae</taxon>
        <taxon>PACMAD clade</taxon>
        <taxon>Arundinoideae</taxon>
        <taxon>Arundineae</taxon>
        <taxon>Arundo</taxon>
    </lineage>
</organism>
<accession>A0A0A9ENG6</accession>
<name>A0A0A9ENG6_ARUDO</name>
<reference evidence="1" key="2">
    <citation type="journal article" date="2015" name="Data Brief">
        <title>Shoot transcriptome of the giant reed, Arundo donax.</title>
        <authorList>
            <person name="Barrero R.A."/>
            <person name="Guerrero F.D."/>
            <person name="Moolhuijzen P."/>
            <person name="Goolsby J.A."/>
            <person name="Tidwell J."/>
            <person name="Bellgard S.E."/>
            <person name="Bellgard M.I."/>
        </authorList>
    </citation>
    <scope>NUCLEOTIDE SEQUENCE</scope>
    <source>
        <tissue evidence="1">Shoot tissue taken approximately 20 cm above the soil surface</tissue>
    </source>
</reference>
<reference evidence="1" key="1">
    <citation type="submission" date="2014-09" db="EMBL/GenBank/DDBJ databases">
        <authorList>
            <person name="Magalhaes I.L.F."/>
            <person name="Oliveira U."/>
            <person name="Santos F.R."/>
            <person name="Vidigal T.H.D.A."/>
            <person name="Brescovit A.D."/>
            <person name="Santos A.J."/>
        </authorList>
    </citation>
    <scope>NUCLEOTIDE SEQUENCE</scope>
    <source>
        <tissue evidence="1">Shoot tissue taken approximately 20 cm above the soil surface</tissue>
    </source>
</reference>
<evidence type="ECO:0000313" key="1">
    <source>
        <dbReference type="EMBL" id="JAE01612.1"/>
    </source>
</evidence>
<sequence length="13" mass="1455">MVVTHRNGHLCST</sequence>
<protein>
    <submittedName>
        <fullName evidence="1">Uncharacterized protein</fullName>
    </submittedName>
</protein>